<feature type="region of interest" description="Disordered" evidence="1">
    <location>
        <begin position="169"/>
        <end position="192"/>
    </location>
</feature>
<keyword evidence="2" id="KW-0472">Membrane</keyword>
<evidence type="ECO:0000256" key="2">
    <source>
        <dbReference type="SAM" id="Phobius"/>
    </source>
</evidence>
<proteinExistence type="predicted"/>
<dbReference type="EMBL" id="LNQE01001818">
    <property type="protein sequence ID" value="KUG05373.1"/>
    <property type="molecule type" value="Genomic_DNA"/>
</dbReference>
<feature type="transmembrane region" description="Helical" evidence="2">
    <location>
        <begin position="238"/>
        <end position="255"/>
    </location>
</feature>
<reference evidence="3" key="1">
    <citation type="journal article" date="2015" name="Proc. Natl. Acad. Sci. U.S.A.">
        <title>Networks of energetic and metabolic interactions define dynamics in microbial communities.</title>
        <authorList>
            <person name="Embree M."/>
            <person name="Liu J.K."/>
            <person name="Al-Bassam M.M."/>
            <person name="Zengler K."/>
        </authorList>
    </citation>
    <scope>NUCLEOTIDE SEQUENCE</scope>
</reference>
<name>A0A0W8EA47_9ZZZZ</name>
<sequence length="259" mass="27390">MNNLRKMMMVSVFVIFALMVIGLAYADEPQSTSLLEWSVHYSSSDSSGETDHIDADNHNQAKDVGETLCEMANGVLQCTVNNAYPGYQVTVDASLDNITSAPVTITGVEYSGKPDCIEINLADENGDSIVGKSIGSKGKLDIAFTQKVNDDAEQTSTYTFDIIIAASQTESGGGGNDGPYDNPGGSGGDVEVIEPIEDTPVSEPQVQPDGQPEPEPQIIPELTPLTVLGELPYTGGPALLFACAGLSLGGIALIYRRRK</sequence>
<gene>
    <name evidence="3" type="ORF">ASZ90_017205</name>
</gene>
<evidence type="ECO:0000313" key="3">
    <source>
        <dbReference type="EMBL" id="KUG05373.1"/>
    </source>
</evidence>
<keyword evidence="2" id="KW-0812">Transmembrane</keyword>
<organism evidence="3">
    <name type="scientific">hydrocarbon metagenome</name>
    <dbReference type="NCBI Taxonomy" id="938273"/>
    <lineage>
        <taxon>unclassified sequences</taxon>
        <taxon>metagenomes</taxon>
        <taxon>ecological metagenomes</taxon>
    </lineage>
</organism>
<dbReference type="AlphaFoldDB" id="A0A0W8EA47"/>
<accession>A0A0W8EA47</accession>
<keyword evidence="2" id="KW-1133">Transmembrane helix</keyword>
<evidence type="ECO:0000256" key="1">
    <source>
        <dbReference type="SAM" id="MobiDB-lite"/>
    </source>
</evidence>
<comment type="caution">
    <text evidence="3">The sequence shown here is derived from an EMBL/GenBank/DDBJ whole genome shotgun (WGS) entry which is preliminary data.</text>
</comment>
<protein>
    <submittedName>
        <fullName evidence="3">Uncharacterized protein</fullName>
    </submittedName>
</protein>